<evidence type="ECO:0000313" key="3">
    <source>
        <dbReference type="Proteomes" id="UP000278351"/>
    </source>
</evidence>
<sequence length="119" mass="13605">MKNLLKLEEATLFLLAMLMFRQQTDYAWWLFAACLLLPDLSMIGYAAGPKTGAYVYNFFHHKGVALLTYFIGTYFILDWLVFTGIILFAHSSMDRVFGYGLKFITGFSDTHLGKIGKQQ</sequence>
<proteinExistence type="predicted"/>
<dbReference type="OrthoDB" id="9813911at2"/>
<dbReference type="InterPro" id="IPR025356">
    <property type="entry name" value="DUF4260"/>
</dbReference>
<keyword evidence="1" id="KW-0812">Transmembrane</keyword>
<feature type="transmembrane region" description="Helical" evidence="1">
    <location>
        <begin position="67"/>
        <end position="89"/>
    </location>
</feature>
<dbReference type="RefSeq" id="WP_123846992.1">
    <property type="nucleotide sequence ID" value="NZ_RPDH01000002.1"/>
</dbReference>
<keyword evidence="1" id="KW-0472">Membrane</keyword>
<dbReference type="Proteomes" id="UP000278351">
    <property type="component" value="Unassembled WGS sequence"/>
</dbReference>
<evidence type="ECO:0000313" key="2">
    <source>
        <dbReference type="EMBL" id="RPE07992.1"/>
    </source>
</evidence>
<reference evidence="2 3" key="1">
    <citation type="submission" date="2018-11" db="EMBL/GenBank/DDBJ databases">
        <title>Chitinophaga lutea sp.nov., isolate from arsenic contaminated soil.</title>
        <authorList>
            <person name="Zong Y."/>
        </authorList>
    </citation>
    <scope>NUCLEOTIDE SEQUENCE [LARGE SCALE GENOMIC DNA]</scope>
    <source>
        <strain evidence="2 3">ZY74</strain>
    </source>
</reference>
<evidence type="ECO:0000256" key="1">
    <source>
        <dbReference type="SAM" id="Phobius"/>
    </source>
</evidence>
<dbReference type="AlphaFoldDB" id="A0A3N4PH03"/>
<keyword evidence="1" id="KW-1133">Transmembrane helix</keyword>
<gene>
    <name evidence="2" type="ORF">EGT74_13020</name>
</gene>
<organism evidence="2 3">
    <name type="scientific">Chitinophaga lutea</name>
    <dbReference type="NCBI Taxonomy" id="2488634"/>
    <lineage>
        <taxon>Bacteria</taxon>
        <taxon>Pseudomonadati</taxon>
        <taxon>Bacteroidota</taxon>
        <taxon>Chitinophagia</taxon>
        <taxon>Chitinophagales</taxon>
        <taxon>Chitinophagaceae</taxon>
        <taxon>Chitinophaga</taxon>
    </lineage>
</organism>
<accession>A0A3N4PH03</accession>
<dbReference type="Pfam" id="PF14079">
    <property type="entry name" value="DUF4260"/>
    <property type="match status" value="1"/>
</dbReference>
<comment type="caution">
    <text evidence="2">The sequence shown here is derived from an EMBL/GenBank/DDBJ whole genome shotgun (WGS) entry which is preliminary data.</text>
</comment>
<dbReference type="EMBL" id="RPDH01000002">
    <property type="protein sequence ID" value="RPE07992.1"/>
    <property type="molecule type" value="Genomic_DNA"/>
</dbReference>
<feature type="transmembrane region" description="Helical" evidence="1">
    <location>
        <begin position="26"/>
        <end position="47"/>
    </location>
</feature>
<name>A0A3N4PH03_9BACT</name>
<keyword evidence="3" id="KW-1185">Reference proteome</keyword>
<protein>
    <submittedName>
        <fullName evidence="2">DUF4260 family protein</fullName>
    </submittedName>
</protein>